<organism evidence="2 3">
    <name type="scientific">Mycoplasma seminis</name>
    <dbReference type="NCBI Taxonomy" id="512749"/>
    <lineage>
        <taxon>Bacteria</taxon>
        <taxon>Bacillati</taxon>
        <taxon>Mycoplasmatota</taxon>
        <taxon>Mollicutes</taxon>
        <taxon>Mycoplasmataceae</taxon>
        <taxon>Mycoplasma</taxon>
    </lineage>
</organism>
<keyword evidence="1" id="KW-0175">Coiled coil</keyword>
<proteinExistence type="predicted"/>
<dbReference type="NCBIfam" id="NF045952">
    <property type="entry name" value="MAG4270_fam"/>
    <property type="match status" value="1"/>
</dbReference>
<gene>
    <name evidence="2" type="ORF">Q8852_02360</name>
</gene>
<evidence type="ECO:0000313" key="3">
    <source>
        <dbReference type="Proteomes" id="UP001237011"/>
    </source>
</evidence>
<protein>
    <submittedName>
        <fullName evidence="2">Uncharacterized protein</fullName>
    </submittedName>
</protein>
<keyword evidence="3" id="KW-1185">Reference proteome</keyword>
<dbReference type="EMBL" id="CP132191">
    <property type="protein sequence ID" value="WLP85146.1"/>
    <property type="molecule type" value="Genomic_DNA"/>
</dbReference>
<reference evidence="2" key="1">
    <citation type="submission" date="2023-08" db="EMBL/GenBank/DDBJ databases">
        <title>Complete genome sequence of Mycoplasma seminis 2200.</title>
        <authorList>
            <person name="Spergser J."/>
        </authorList>
    </citation>
    <scope>NUCLEOTIDE SEQUENCE [LARGE SCALE GENOMIC DNA]</scope>
    <source>
        <strain evidence="2">2200</strain>
    </source>
</reference>
<feature type="coiled-coil region" evidence="1">
    <location>
        <begin position="101"/>
        <end position="145"/>
    </location>
</feature>
<sequence>MIYQLKGSNVQGSLSNPEGSELILDKEASGWFKVIYNLPLILDSLNLEDYFVSQNLNNFLSHFSKTVDDIKSFNEFDSLLNKEFKDLYYVLNQYENKDVNSKTKKDLKKAIEDAKKNLNNEFSIINKVKNEAKKLRNKYVKNINTSNKKIFNINYKTQKAHIYNVEWIKEDAVEFWKNNNEKIAHKTIGKKIQKILNEIADEFNYLNLESNIHASFDNYEFTYDENGVIHKLKDDFIKNIREEIINSYRQIPKENLTKKMKYYINKRNKHLSSLNNDN</sequence>
<name>A0ABY9H9Q9_9MOLU</name>
<evidence type="ECO:0000256" key="1">
    <source>
        <dbReference type="SAM" id="Coils"/>
    </source>
</evidence>
<accession>A0ABY9H9Q9</accession>
<dbReference type="Proteomes" id="UP001237011">
    <property type="component" value="Chromosome"/>
</dbReference>
<evidence type="ECO:0000313" key="2">
    <source>
        <dbReference type="EMBL" id="WLP85146.1"/>
    </source>
</evidence>